<keyword evidence="2" id="KW-0722">Serine protease inhibitor</keyword>
<keyword evidence="3" id="KW-1015">Disulfide bond</keyword>
<keyword evidence="1" id="KW-0646">Protease inhibitor</keyword>
<dbReference type="InterPro" id="IPR002350">
    <property type="entry name" value="Kazal_dom"/>
</dbReference>
<feature type="non-terminal residue" evidence="5">
    <location>
        <position position="1"/>
    </location>
</feature>
<keyword evidence="6" id="KW-1185">Reference proteome</keyword>
<dbReference type="OrthoDB" id="6614329at2759"/>
<evidence type="ECO:0000313" key="6">
    <source>
        <dbReference type="Proteomes" id="UP000292052"/>
    </source>
</evidence>
<dbReference type="PROSITE" id="PS51465">
    <property type="entry name" value="KAZAL_2"/>
    <property type="match status" value="2"/>
</dbReference>
<dbReference type="EMBL" id="QDEB01039795">
    <property type="protein sequence ID" value="RZC38830.1"/>
    <property type="molecule type" value="Genomic_DNA"/>
</dbReference>
<dbReference type="InterPro" id="IPR050653">
    <property type="entry name" value="Prot_Inhib_GrowthFact_Antg"/>
</dbReference>
<dbReference type="SUPFAM" id="SSF100895">
    <property type="entry name" value="Kazal-type serine protease inhibitors"/>
    <property type="match status" value="2"/>
</dbReference>
<gene>
    <name evidence="5" type="ORF">BDFB_000967</name>
</gene>
<dbReference type="FunFam" id="3.30.60.30:FF:000042">
    <property type="entry name" value="Serine protease inhibitor dipetalogastin"/>
    <property type="match status" value="1"/>
</dbReference>
<protein>
    <submittedName>
        <fullName evidence="5">Kazal 1 domain containing protein</fullName>
    </submittedName>
</protein>
<dbReference type="CDD" id="cd00104">
    <property type="entry name" value="KAZAL_FS"/>
    <property type="match status" value="2"/>
</dbReference>
<feature type="domain" description="Kazal-like" evidence="4">
    <location>
        <begin position="60"/>
        <end position="107"/>
    </location>
</feature>
<evidence type="ECO:0000259" key="4">
    <source>
        <dbReference type="PROSITE" id="PS51465"/>
    </source>
</evidence>
<reference evidence="5 6" key="1">
    <citation type="submission" date="2017-03" db="EMBL/GenBank/DDBJ databases">
        <title>Genome of the blue death feigning beetle - Asbolus verrucosus.</title>
        <authorList>
            <person name="Rider S.D."/>
        </authorList>
    </citation>
    <scope>NUCLEOTIDE SEQUENCE [LARGE SCALE GENOMIC DNA]</scope>
    <source>
        <strain evidence="5">Butters</strain>
        <tissue evidence="5">Head and leg muscle</tissue>
    </source>
</reference>
<feature type="domain" description="Kazal-like" evidence="4">
    <location>
        <begin position="23"/>
        <end position="58"/>
    </location>
</feature>
<dbReference type="SMART" id="SM00280">
    <property type="entry name" value="KAZAL"/>
    <property type="match status" value="2"/>
</dbReference>
<name>A0A482W172_ASBVE</name>
<evidence type="ECO:0000256" key="2">
    <source>
        <dbReference type="ARBA" id="ARBA00022900"/>
    </source>
</evidence>
<evidence type="ECO:0000256" key="1">
    <source>
        <dbReference type="ARBA" id="ARBA00022690"/>
    </source>
</evidence>
<evidence type="ECO:0000313" key="5">
    <source>
        <dbReference type="EMBL" id="RZC38830.1"/>
    </source>
</evidence>
<accession>A0A482W172</accession>
<dbReference type="AlphaFoldDB" id="A0A482W172"/>
<comment type="caution">
    <text evidence="5">The sequence shown here is derived from an EMBL/GenBank/DDBJ whole genome shotgun (WGS) entry which is preliminary data.</text>
</comment>
<dbReference type="GO" id="GO:0030154">
    <property type="term" value="P:cell differentiation"/>
    <property type="evidence" value="ECO:0007669"/>
    <property type="project" value="TreeGrafter"/>
</dbReference>
<organism evidence="5 6">
    <name type="scientific">Asbolus verrucosus</name>
    <name type="common">Desert ironclad beetle</name>
    <dbReference type="NCBI Taxonomy" id="1661398"/>
    <lineage>
        <taxon>Eukaryota</taxon>
        <taxon>Metazoa</taxon>
        <taxon>Ecdysozoa</taxon>
        <taxon>Arthropoda</taxon>
        <taxon>Hexapoda</taxon>
        <taxon>Insecta</taxon>
        <taxon>Pterygota</taxon>
        <taxon>Neoptera</taxon>
        <taxon>Endopterygota</taxon>
        <taxon>Coleoptera</taxon>
        <taxon>Polyphaga</taxon>
        <taxon>Cucujiformia</taxon>
        <taxon>Tenebrionidae</taxon>
        <taxon>Pimeliinae</taxon>
        <taxon>Asbolus</taxon>
    </lineage>
</organism>
<sequence length="118" mass="13448">STCHLRKETCGQLVTQVPLHHCPTTALCNEKCPDDRNFVCGSDNKIYRSECEMKRDNCGGCQKICPTYYDPVCGTDNMTYSNTCFLEMENCRSRSLVTMKHMGTCAEPINEIPKNYLY</sequence>
<dbReference type="Proteomes" id="UP000292052">
    <property type="component" value="Unassembled WGS sequence"/>
</dbReference>
<dbReference type="Pfam" id="PF07648">
    <property type="entry name" value="Kazal_2"/>
    <property type="match status" value="2"/>
</dbReference>
<dbReference type="InterPro" id="IPR036058">
    <property type="entry name" value="Kazal_dom_sf"/>
</dbReference>
<proteinExistence type="predicted"/>
<dbReference type="PANTHER" id="PTHR10913:SF45">
    <property type="entry name" value="FOLLISTATIN, ISOFORM A-RELATED"/>
    <property type="match status" value="1"/>
</dbReference>
<dbReference type="Gene3D" id="3.30.60.30">
    <property type="match status" value="2"/>
</dbReference>
<evidence type="ECO:0000256" key="3">
    <source>
        <dbReference type="ARBA" id="ARBA00023157"/>
    </source>
</evidence>
<dbReference type="GO" id="GO:0005576">
    <property type="term" value="C:extracellular region"/>
    <property type="evidence" value="ECO:0007669"/>
    <property type="project" value="TreeGrafter"/>
</dbReference>
<dbReference type="PANTHER" id="PTHR10913">
    <property type="entry name" value="FOLLISTATIN-RELATED"/>
    <property type="match status" value="1"/>
</dbReference>
<feature type="non-terminal residue" evidence="5">
    <location>
        <position position="118"/>
    </location>
</feature>